<dbReference type="Proteomes" id="UP001221898">
    <property type="component" value="Unassembled WGS sequence"/>
</dbReference>
<protein>
    <submittedName>
        <fullName evidence="2">Uncharacterized protein</fullName>
    </submittedName>
</protein>
<evidence type="ECO:0000256" key="1">
    <source>
        <dbReference type="SAM" id="MobiDB-lite"/>
    </source>
</evidence>
<keyword evidence="3" id="KW-1185">Reference proteome</keyword>
<dbReference type="EMBL" id="JAINUG010000099">
    <property type="protein sequence ID" value="KAJ8397304.1"/>
    <property type="molecule type" value="Genomic_DNA"/>
</dbReference>
<dbReference type="InterPro" id="IPR036236">
    <property type="entry name" value="Znf_C2H2_sf"/>
</dbReference>
<dbReference type="GO" id="GO:0003725">
    <property type="term" value="F:double-stranded RNA binding"/>
    <property type="evidence" value="ECO:0007669"/>
    <property type="project" value="TreeGrafter"/>
</dbReference>
<feature type="compositionally biased region" description="Low complexity" evidence="1">
    <location>
        <begin position="300"/>
        <end position="316"/>
    </location>
</feature>
<feature type="region of interest" description="Disordered" evidence="1">
    <location>
        <begin position="213"/>
        <end position="256"/>
    </location>
</feature>
<sequence length="570" mass="62461">MDDDEVDYLTCDVCNVKIRTHSMYKIHLTTSQHRKKEDALIAIGKARRRWEMPEWTSYLEYLDYLQLDEPIIGLNHLVELHPQPGAKATRLLCKLCRYEADVPDMTNHIVGRKHRQKHLETQRRDLVTWDLANVSQLGKVVRAKAEVAERQDGRGVPQELKKKPEAKVKMSALKVPSMMQKSALLRGSVQQVGQRLPGAVHLHVTAHLGDGPRAAAPGRCPTSAAYQRPWPSAWRGGAGRGREEPIPTGTPSSCLPVATATRWEGSGVYGYGESGRDERASYSRDFSEAERAGGQALTVGGAEWSGPPGAPAWGGSVRTGSTLTELPESFKRFLSGGAGKRGSSTSTTRENRFCQDPEPEPHRPVSSVTAQRDVDAESRKRLKLDLHAKVDSQGKGSRSDDVLDILKNIDIESVDEANFIKDKLCNLLKEFQANKAERDGAPSCLRIEILTKMFLARLPLIPRRGLLATAAVLTQNPPLSLTTRGCPASSWSAHVSRALTLLGNLLPLTLAAEMMVPLVPTCRTGRPVPGPVNHAERAKANVLTLRSLARVTFLSALRRGSLLDSAGVQI</sequence>
<evidence type="ECO:0000313" key="3">
    <source>
        <dbReference type="Proteomes" id="UP001221898"/>
    </source>
</evidence>
<feature type="region of interest" description="Disordered" evidence="1">
    <location>
        <begin position="270"/>
        <end position="374"/>
    </location>
</feature>
<dbReference type="GO" id="GO:0003727">
    <property type="term" value="F:single-stranded RNA binding"/>
    <property type="evidence" value="ECO:0007669"/>
    <property type="project" value="TreeGrafter"/>
</dbReference>
<comment type="caution">
    <text evidence="2">The sequence shown here is derived from an EMBL/GenBank/DDBJ whole genome shotgun (WGS) entry which is preliminary data.</text>
</comment>
<dbReference type="AlphaFoldDB" id="A0AAD7WII9"/>
<reference evidence="2" key="1">
    <citation type="journal article" date="2023" name="Science">
        <title>Genome structures resolve the early diversification of teleost fishes.</title>
        <authorList>
            <person name="Parey E."/>
            <person name="Louis A."/>
            <person name="Montfort J."/>
            <person name="Bouchez O."/>
            <person name="Roques C."/>
            <person name="Iampietro C."/>
            <person name="Lluch J."/>
            <person name="Castinel A."/>
            <person name="Donnadieu C."/>
            <person name="Desvignes T."/>
            <person name="Floi Bucao C."/>
            <person name="Jouanno E."/>
            <person name="Wen M."/>
            <person name="Mejri S."/>
            <person name="Dirks R."/>
            <person name="Jansen H."/>
            <person name="Henkel C."/>
            <person name="Chen W.J."/>
            <person name="Zahm M."/>
            <person name="Cabau C."/>
            <person name="Klopp C."/>
            <person name="Thompson A.W."/>
            <person name="Robinson-Rechavi M."/>
            <person name="Braasch I."/>
            <person name="Lecointre G."/>
            <person name="Bobe J."/>
            <person name="Postlethwait J.H."/>
            <person name="Berthelot C."/>
            <person name="Roest Crollius H."/>
            <person name="Guiguen Y."/>
        </authorList>
    </citation>
    <scope>NUCLEOTIDE SEQUENCE</scope>
    <source>
        <strain evidence="2">NC1722</strain>
    </source>
</reference>
<feature type="compositionally biased region" description="Basic and acidic residues" evidence="1">
    <location>
        <begin position="274"/>
        <end position="291"/>
    </location>
</feature>
<dbReference type="GO" id="GO:0071011">
    <property type="term" value="C:precatalytic spliceosome"/>
    <property type="evidence" value="ECO:0007669"/>
    <property type="project" value="TreeGrafter"/>
</dbReference>
<evidence type="ECO:0000313" key="2">
    <source>
        <dbReference type="EMBL" id="KAJ8397304.1"/>
    </source>
</evidence>
<accession>A0AAD7WII9</accession>
<gene>
    <name evidence="2" type="ORF">AAFF_G00441380</name>
</gene>
<dbReference type="SUPFAM" id="SSF57667">
    <property type="entry name" value="beta-beta-alpha zinc fingers"/>
    <property type="match status" value="1"/>
</dbReference>
<proteinExistence type="predicted"/>
<organism evidence="2 3">
    <name type="scientific">Aldrovandia affinis</name>
    <dbReference type="NCBI Taxonomy" id="143900"/>
    <lineage>
        <taxon>Eukaryota</taxon>
        <taxon>Metazoa</taxon>
        <taxon>Chordata</taxon>
        <taxon>Craniata</taxon>
        <taxon>Vertebrata</taxon>
        <taxon>Euteleostomi</taxon>
        <taxon>Actinopterygii</taxon>
        <taxon>Neopterygii</taxon>
        <taxon>Teleostei</taxon>
        <taxon>Notacanthiformes</taxon>
        <taxon>Halosauridae</taxon>
        <taxon>Aldrovandia</taxon>
    </lineage>
</organism>
<dbReference type="PANTHER" id="PTHR45762">
    <property type="entry name" value="ZINC FINGER RNA-BINDING PROTEIN"/>
    <property type="match status" value="1"/>
</dbReference>
<name>A0AAD7WII9_9TELE</name>
<feature type="compositionally biased region" description="Basic and acidic residues" evidence="1">
    <location>
        <begin position="349"/>
        <end position="363"/>
    </location>
</feature>
<dbReference type="PANTHER" id="PTHR45762:SF10">
    <property type="entry name" value="C2H2-TYPE DOMAIN-CONTAINING PROTEIN"/>
    <property type="match status" value="1"/>
</dbReference>